<sequence length="214" mass="25748">MHPDIDRVMALGQYIHWSRLQYDSFRHAADNDKPNAEFVGRLAHWLASLQVVIEGWYELKCSDARIDRILGCYEEYHDILRRCRNAVYHYQKSQFDKRIEIAMAQEELKEWALVLQDEFECYLYMYPYKTFGLCRETYELHEEFLGCIGWVPSNEQVEMQKLYLLCINYVRQNELNVLEKTHDNDVKIILAWEQLKQLRDKVVEAALTRWNKNT</sequence>
<accession>A0A0K9UKJ9</accession>
<reference evidence="1 2" key="1">
    <citation type="submission" date="2007-01" db="EMBL/GenBank/DDBJ databases">
        <authorList>
            <person name="Kobayashi T."/>
            <person name="Suzuki M."/>
            <person name="Inoue H."/>
            <person name="Itai R.N."/>
            <person name="Takahashi M."/>
            <person name="Nakanishi H."/>
            <person name="Mori S."/>
            <person name="Nishizawa N.K."/>
        </authorList>
    </citation>
    <scope>NUCLEOTIDE SEQUENCE [LARGE SCALE GENOMIC DNA]</scope>
    <source>
        <strain evidence="1 2">2740-80</strain>
    </source>
</reference>
<dbReference type="Proteomes" id="UP000003017">
    <property type="component" value="Unassembled WGS sequence"/>
</dbReference>
<evidence type="ECO:0000313" key="1">
    <source>
        <dbReference type="EMBL" id="KNA56825.1"/>
    </source>
</evidence>
<gene>
    <name evidence="1" type="ORF">VC274080_023827</name>
</gene>
<organism evidence="1 2">
    <name type="scientific">Vibrio cholerae 2740-80</name>
    <dbReference type="NCBI Taxonomy" id="412614"/>
    <lineage>
        <taxon>Bacteria</taxon>
        <taxon>Pseudomonadati</taxon>
        <taxon>Pseudomonadota</taxon>
        <taxon>Gammaproteobacteria</taxon>
        <taxon>Vibrionales</taxon>
        <taxon>Vibrionaceae</taxon>
        <taxon>Vibrio</taxon>
    </lineage>
</organism>
<reference evidence="1 2" key="2">
    <citation type="submission" date="2010-08" db="EMBL/GenBank/DDBJ databases">
        <title>The Genome Sequence of Vibrio cholerae strain 2740-80.</title>
        <authorList>
            <consortium name="The Broad Institute Genome Sequencing Platform"/>
            <person name="Colwell R."/>
            <person name="Young S.K."/>
            <person name="Zeng Q."/>
            <person name="Alvarado L."/>
            <person name="Berlin A."/>
            <person name="Chapman S."/>
            <person name="Chen Z."/>
            <person name="Freedman E."/>
            <person name="Gellesch M."/>
            <person name="Goldberg J."/>
            <person name="Griggs A."/>
            <person name="Gujja S."/>
            <person name="Heilman E."/>
            <person name="Heiman D."/>
            <person name="Howarth C."/>
            <person name="Larson L."/>
            <person name="Mehta T."/>
            <person name="Neiman D.N."/>
            <person name="Park D."/>
            <person name="Pearson M."/>
            <person name="Roberts A."/>
            <person name="Saif S."/>
            <person name="Shenoy N."/>
            <person name="Sisk P."/>
            <person name="Stolte C."/>
            <person name="Sykes S."/>
            <person name="White J."/>
            <person name="Yandava C."/>
            <person name="Borodovsky M."/>
            <person name="Heidelberg J."/>
            <person name="Haas B."/>
            <person name="Nusbaum C."/>
            <person name="Birren B."/>
        </authorList>
    </citation>
    <scope>NUCLEOTIDE SEQUENCE [LARGE SCALE GENOMIC DNA]</scope>
    <source>
        <strain evidence="1 2">2740-80</strain>
    </source>
</reference>
<comment type="caution">
    <text evidence="1">The sequence shown here is derived from an EMBL/GenBank/DDBJ whole genome shotgun (WGS) entry which is preliminary data.</text>
</comment>
<evidence type="ECO:0000313" key="2">
    <source>
        <dbReference type="Proteomes" id="UP000003017"/>
    </source>
</evidence>
<dbReference type="AlphaFoldDB" id="A0A0K9UKJ9"/>
<protein>
    <submittedName>
        <fullName evidence="1">Uncharacterized protein</fullName>
    </submittedName>
</protein>
<dbReference type="EMBL" id="AAUT02000027">
    <property type="protein sequence ID" value="KNA56825.1"/>
    <property type="molecule type" value="Genomic_DNA"/>
</dbReference>
<proteinExistence type="predicted"/>
<dbReference type="RefSeq" id="WP_001894982.1">
    <property type="nucleotide sequence ID" value="NZ_CP016325.1"/>
</dbReference>
<name>A0A0K9UKJ9_VIBCL</name>